<dbReference type="EMBL" id="WBZB01000066">
    <property type="protein sequence ID" value="KAB3525496.1"/>
    <property type="molecule type" value="Genomic_DNA"/>
</dbReference>
<evidence type="ECO:0000313" key="2">
    <source>
        <dbReference type="EMBL" id="KAB3525496.1"/>
    </source>
</evidence>
<dbReference type="Proteomes" id="UP000465601">
    <property type="component" value="Unassembled WGS sequence"/>
</dbReference>
<evidence type="ECO:0000313" key="3">
    <source>
        <dbReference type="Proteomes" id="UP000465601"/>
    </source>
</evidence>
<reference evidence="2 3" key="1">
    <citation type="submission" date="2019-10" db="EMBL/GenBank/DDBJ databases">
        <title>Alkaliphilus serpentinus sp. nov. and Alkaliphilus pronyensis sp. nov., two novel anaerobic alkaliphilic species isolated from the serpentinized-hosted hydrothermal field of the Prony Bay (New Caledonia).</title>
        <authorList>
            <person name="Postec A."/>
        </authorList>
    </citation>
    <scope>NUCLEOTIDE SEQUENCE [LARGE SCALE GENOMIC DNA]</scope>
    <source>
        <strain evidence="2 3">LacT</strain>
    </source>
</reference>
<sequence>CGHFDAYNEIARGVGLGQKLIDEIMSWMKGQGINRVKLHAYSWNIKARELYQRNGFKEYVVSYEAFV</sequence>
<dbReference type="InterPro" id="IPR016181">
    <property type="entry name" value="Acyl_CoA_acyltransferase"/>
</dbReference>
<protein>
    <submittedName>
        <fullName evidence="2">GNAT family N-acetyltransferase</fullName>
    </submittedName>
</protein>
<keyword evidence="2" id="KW-0808">Transferase</keyword>
<dbReference type="InterPro" id="IPR000182">
    <property type="entry name" value="GNAT_dom"/>
</dbReference>
<name>A0A833M8D6_9FIRM</name>
<dbReference type="SUPFAM" id="SSF55729">
    <property type="entry name" value="Acyl-CoA N-acyltransferases (Nat)"/>
    <property type="match status" value="1"/>
</dbReference>
<feature type="domain" description="N-acetyltransferase" evidence="1">
    <location>
        <begin position="1"/>
        <end position="67"/>
    </location>
</feature>
<dbReference type="RefSeq" id="WP_151867205.1">
    <property type="nucleotide sequence ID" value="NZ_WBZB01000066.1"/>
</dbReference>
<gene>
    <name evidence="2" type="ORF">F8153_15205</name>
</gene>
<proteinExistence type="predicted"/>
<organism evidence="2 3">
    <name type="scientific">Alkaliphilus serpentinus</name>
    <dbReference type="NCBI Taxonomy" id="1482731"/>
    <lineage>
        <taxon>Bacteria</taxon>
        <taxon>Bacillati</taxon>
        <taxon>Bacillota</taxon>
        <taxon>Clostridia</taxon>
        <taxon>Peptostreptococcales</taxon>
        <taxon>Natronincolaceae</taxon>
        <taxon>Alkaliphilus</taxon>
    </lineage>
</organism>
<dbReference type="AlphaFoldDB" id="A0A833M8D6"/>
<dbReference type="PROSITE" id="PS51186">
    <property type="entry name" value="GNAT"/>
    <property type="match status" value="1"/>
</dbReference>
<evidence type="ECO:0000259" key="1">
    <source>
        <dbReference type="PROSITE" id="PS51186"/>
    </source>
</evidence>
<dbReference type="GO" id="GO:0016747">
    <property type="term" value="F:acyltransferase activity, transferring groups other than amino-acyl groups"/>
    <property type="evidence" value="ECO:0007669"/>
    <property type="project" value="InterPro"/>
</dbReference>
<dbReference type="OrthoDB" id="118633at2"/>
<keyword evidence="3" id="KW-1185">Reference proteome</keyword>
<feature type="non-terminal residue" evidence="2">
    <location>
        <position position="1"/>
    </location>
</feature>
<dbReference type="Pfam" id="PF00583">
    <property type="entry name" value="Acetyltransf_1"/>
    <property type="match status" value="1"/>
</dbReference>
<dbReference type="CDD" id="cd04301">
    <property type="entry name" value="NAT_SF"/>
    <property type="match status" value="1"/>
</dbReference>
<comment type="caution">
    <text evidence="2">The sequence shown here is derived from an EMBL/GenBank/DDBJ whole genome shotgun (WGS) entry which is preliminary data.</text>
</comment>
<accession>A0A833M8D6</accession>
<dbReference type="Gene3D" id="3.40.630.30">
    <property type="match status" value="1"/>
</dbReference>